<evidence type="ECO:0000256" key="1">
    <source>
        <dbReference type="ARBA" id="ARBA00000012"/>
    </source>
</evidence>
<keyword evidence="5 9" id="KW-0808">Transferase</keyword>
<dbReference type="InterPro" id="IPR000489">
    <property type="entry name" value="Pterin-binding_dom"/>
</dbReference>
<sequence length="332" mass="35085">MSSYFRPLVQHGAARPAGAVTLAGQPLWFTNTEVLKRDAAPVVVPVADIPSEVLDRLTRPRAALSGLDMGQPQIMGILNATPDSFSDGGLHNSVETACTVAADMVTQGASILDIGGESTRPGADFVPEDEEIARTRPLIEAIRAETDVLISVDTRKASVAKAACAAGAGLVNDVSGFTFDPDLAPFCAQINAPVCVMHMQGDPATMQDDPQYDNVLLDVYDFLEGQITHLEGLGLTRDLIIVDPGIGFGKNQDHNLTLLRNLSLFHGLGCPILLGVSRKGFIGSIGQEPRKIARAPGSIAVALAGLSQGVQIIRVHDVAETAQALRLWAAVR</sequence>
<dbReference type="Gene3D" id="3.20.20.20">
    <property type="entry name" value="Dihydropteroate synthase-like"/>
    <property type="match status" value="1"/>
</dbReference>
<evidence type="ECO:0000256" key="2">
    <source>
        <dbReference type="ARBA" id="ARBA00001946"/>
    </source>
</evidence>
<accession>A0ABX2PM56</accession>
<dbReference type="GO" id="GO:0004156">
    <property type="term" value="F:dihydropteroate synthase activity"/>
    <property type="evidence" value="ECO:0007669"/>
    <property type="project" value="UniProtKB-EC"/>
</dbReference>
<dbReference type="PANTHER" id="PTHR20941">
    <property type="entry name" value="FOLATE SYNTHESIS PROTEINS"/>
    <property type="match status" value="1"/>
</dbReference>
<evidence type="ECO:0000313" key="11">
    <source>
        <dbReference type="EMBL" id="NVO54860.1"/>
    </source>
</evidence>
<comment type="caution">
    <text evidence="11">The sequence shown here is derived from an EMBL/GenBank/DDBJ whole genome shotgun (WGS) entry which is preliminary data.</text>
</comment>
<dbReference type="EC" id="2.5.1.15" evidence="4 9"/>
<reference evidence="11 12" key="1">
    <citation type="submission" date="2020-06" db="EMBL/GenBank/DDBJ databases">
        <authorList>
            <person name="Cao W.R."/>
        </authorList>
    </citation>
    <scope>NUCLEOTIDE SEQUENCE [LARGE SCALE GENOMIC DNA]</scope>
    <source>
        <strain evidence="11 12">B1Z28</strain>
    </source>
</reference>
<keyword evidence="7 9" id="KW-0460">Magnesium</keyword>
<feature type="domain" description="Pterin-binding" evidence="10">
    <location>
        <begin position="72"/>
        <end position="326"/>
    </location>
</feature>
<evidence type="ECO:0000256" key="3">
    <source>
        <dbReference type="ARBA" id="ARBA00004763"/>
    </source>
</evidence>
<dbReference type="PROSITE" id="PS50972">
    <property type="entry name" value="PTERIN_BINDING"/>
    <property type="match status" value="1"/>
</dbReference>
<comment type="pathway">
    <text evidence="3 9">Cofactor biosynthesis; tetrahydrofolate biosynthesis; 7,8-dihydrofolate from 2-amino-4-hydroxy-6-hydroxymethyl-7,8-dihydropteridine diphosphate and 4-aminobenzoate: step 1/2.</text>
</comment>
<gene>
    <name evidence="11" type="primary">folP</name>
    <name evidence="11" type="ORF">HW561_03540</name>
</gene>
<comment type="function">
    <text evidence="9">Catalyzes the condensation of para-aminobenzoate (pABA) with 6-hydroxymethyl-7,8-dihydropterin diphosphate (DHPt-PP) to form 7,8-dihydropteroate (H2Pte), the immediate precursor of folate derivatives.</text>
</comment>
<evidence type="ECO:0000256" key="7">
    <source>
        <dbReference type="ARBA" id="ARBA00022842"/>
    </source>
</evidence>
<evidence type="ECO:0000256" key="9">
    <source>
        <dbReference type="RuleBase" id="RU361205"/>
    </source>
</evidence>
<dbReference type="Pfam" id="PF00809">
    <property type="entry name" value="Pterin_bind"/>
    <property type="match status" value="1"/>
</dbReference>
<comment type="catalytic activity">
    <reaction evidence="1">
        <text>(7,8-dihydropterin-6-yl)methyl diphosphate + 4-aminobenzoate = 7,8-dihydropteroate + diphosphate</text>
        <dbReference type="Rhea" id="RHEA:19949"/>
        <dbReference type="ChEBI" id="CHEBI:17836"/>
        <dbReference type="ChEBI" id="CHEBI:17839"/>
        <dbReference type="ChEBI" id="CHEBI:33019"/>
        <dbReference type="ChEBI" id="CHEBI:72950"/>
        <dbReference type="EC" id="2.5.1.15"/>
    </reaction>
</comment>
<keyword evidence="6 9" id="KW-0479">Metal-binding</keyword>
<dbReference type="PROSITE" id="PS00793">
    <property type="entry name" value="DHPS_2"/>
    <property type="match status" value="1"/>
</dbReference>
<evidence type="ECO:0000259" key="10">
    <source>
        <dbReference type="PROSITE" id="PS50972"/>
    </source>
</evidence>
<name>A0ABX2PM56_9RHOB</name>
<keyword evidence="12" id="KW-1185">Reference proteome</keyword>
<proteinExistence type="inferred from homology"/>
<evidence type="ECO:0000313" key="12">
    <source>
        <dbReference type="Proteomes" id="UP000630805"/>
    </source>
</evidence>
<dbReference type="PROSITE" id="PS00792">
    <property type="entry name" value="DHPS_1"/>
    <property type="match status" value="1"/>
</dbReference>
<evidence type="ECO:0000256" key="4">
    <source>
        <dbReference type="ARBA" id="ARBA00012458"/>
    </source>
</evidence>
<evidence type="ECO:0000256" key="8">
    <source>
        <dbReference type="ARBA" id="ARBA00022909"/>
    </source>
</evidence>
<dbReference type="SUPFAM" id="SSF51717">
    <property type="entry name" value="Dihydropteroate synthetase-like"/>
    <property type="match status" value="1"/>
</dbReference>
<dbReference type="InterPro" id="IPR045031">
    <property type="entry name" value="DHP_synth-like"/>
</dbReference>
<keyword evidence="8 9" id="KW-0289">Folate biosynthesis</keyword>
<dbReference type="InterPro" id="IPR011005">
    <property type="entry name" value="Dihydropteroate_synth-like_sf"/>
</dbReference>
<dbReference type="Proteomes" id="UP000630805">
    <property type="component" value="Unassembled WGS sequence"/>
</dbReference>
<protein>
    <recommendedName>
        <fullName evidence="4 9">Dihydropteroate synthase</fullName>
        <shortName evidence="9">DHPS</shortName>
        <ecNumber evidence="4 9">2.5.1.15</ecNumber>
    </recommendedName>
    <alternativeName>
        <fullName evidence="9">Dihydropteroate pyrophosphorylase</fullName>
    </alternativeName>
</protein>
<dbReference type="CDD" id="cd00739">
    <property type="entry name" value="DHPS"/>
    <property type="match status" value="1"/>
</dbReference>
<comment type="cofactor">
    <cofactor evidence="2 9">
        <name>Mg(2+)</name>
        <dbReference type="ChEBI" id="CHEBI:18420"/>
    </cofactor>
</comment>
<dbReference type="InterPro" id="IPR006390">
    <property type="entry name" value="DHP_synth_dom"/>
</dbReference>
<evidence type="ECO:0000256" key="5">
    <source>
        <dbReference type="ARBA" id="ARBA00022679"/>
    </source>
</evidence>
<organism evidence="11 12">
    <name type="scientific">Ruegeria haliotis</name>
    <dbReference type="NCBI Taxonomy" id="2747601"/>
    <lineage>
        <taxon>Bacteria</taxon>
        <taxon>Pseudomonadati</taxon>
        <taxon>Pseudomonadota</taxon>
        <taxon>Alphaproteobacteria</taxon>
        <taxon>Rhodobacterales</taxon>
        <taxon>Roseobacteraceae</taxon>
        <taxon>Ruegeria</taxon>
    </lineage>
</organism>
<evidence type="ECO:0000256" key="6">
    <source>
        <dbReference type="ARBA" id="ARBA00022723"/>
    </source>
</evidence>
<dbReference type="EMBL" id="JABXWT010000001">
    <property type="protein sequence ID" value="NVO54860.1"/>
    <property type="molecule type" value="Genomic_DNA"/>
</dbReference>
<comment type="similarity">
    <text evidence="9">Belongs to the DHPS family.</text>
</comment>
<dbReference type="NCBIfam" id="TIGR01496">
    <property type="entry name" value="DHPS"/>
    <property type="match status" value="1"/>
</dbReference>
<dbReference type="PANTHER" id="PTHR20941:SF1">
    <property type="entry name" value="FOLIC ACID SYNTHESIS PROTEIN FOL1"/>
    <property type="match status" value="1"/>
</dbReference>
<dbReference type="RefSeq" id="WP_176861825.1">
    <property type="nucleotide sequence ID" value="NZ_JABXWT010000001.1"/>
</dbReference>